<dbReference type="Proteomes" id="UP000541421">
    <property type="component" value="Unassembled WGS sequence"/>
</dbReference>
<evidence type="ECO:0000256" key="2">
    <source>
        <dbReference type="ARBA" id="ARBA00022670"/>
    </source>
</evidence>
<name>A0A7Y4P562_9BURK</name>
<dbReference type="SUPFAM" id="SSF54001">
    <property type="entry name" value="Cysteine proteinases"/>
    <property type="match status" value="1"/>
</dbReference>
<comment type="similarity">
    <text evidence="1">Belongs to the peptidase C40 family.</text>
</comment>
<evidence type="ECO:0000256" key="4">
    <source>
        <dbReference type="ARBA" id="ARBA00022807"/>
    </source>
</evidence>
<comment type="caution">
    <text evidence="6">The sequence shown here is derived from an EMBL/GenBank/DDBJ whole genome shotgun (WGS) entry which is preliminary data.</text>
</comment>
<dbReference type="InterPro" id="IPR051202">
    <property type="entry name" value="Peptidase_C40"/>
</dbReference>
<dbReference type="PANTHER" id="PTHR47053">
    <property type="entry name" value="MUREIN DD-ENDOPEPTIDASE MEPH-RELATED"/>
    <property type="match status" value="1"/>
</dbReference>
<proteinExistence type="inferred from homology"/>
<protein>
    <submittedName>
        <fullName evidence="6">C40 family peptidase</fullName>
    </submittedName>
</protein>
<dbReference type="GO" id="GO:0006508">
    <property type="term" value="P:proteolysis"/>
    <property type="evidence" value="ECO:0007669"/>
    <property type="project" value="UniProtKB-KW"/>
</dbReference>
<dbReference type="PROSITE" id="PS51935">
    <property type="entry name" value="NLPC_P60"/>
    <property type="match status" value="1"/>
</dbReference>
<keyword evidence="7" id="KW-1185">Reference proteome</keyword>
<evidence type="ECO:0000256" key="1">
    <source>
        <dbReference type="ARBA" id="ARBA00007074"/>
    </source>
</evidence>
<dbReference type="InterPro" id="IPR000064">
    <property type="entry name" value="NLP_P60_dom"/>
</dbReference>
<keyword evidence="3" id="KW-0378">Hydrolase</keyword>
<dbReference type="InterPro" id="IPR038765">
    <property type="entry name" value="Papain-like_cys_pep_sf"/>
</dbReference>
<dbReference type="GO" id="GO:0008234">
    <property type="term" value="F:cysteine-type peptidase activity"/>
    <property type="evidence" value="ECO:0007669"/>
    <property type="project" value="UniProtKB-KW"/>
</dbReference>
<gene>
    <name evidence="6" type="ORF">HKX40_04795</name>
</gene>
<keyword evidence="4" id="KW-0788">Thiol protease</keyword>
<dbReference type="AlphaFoldDB" id="A0A7Y4P562"/>
<feature type="domain" description="NlpC/P60" evidence="5">
    <location>
        <begin position="107"/>
        <end position="229"/>
    </location>
</feature>
<sequence length="236" mass="25861">MQHVNPITTYIYTAMHNRLLSLSAGVCASFRRLLLGGALLGLPLVFATAQAQNSTDPIGSLLQSQGYKPEGLNTTWSPKISDPIGDLINQAKLDRSNLDASISSMSSSPGSELAQAALNYRGVRYRFGGTTPQGFDCSGLIYYTASKHMGVELPRSSASMAKVGTSVSRDKLQPGDLVFFNTRGFRNSHVGIYLGNNEFLHAPRTGKPVRVEKMDDYWNKRYNGARRLPMTQLARK</sequence>
<dbReference type="EMBL" id="JABGBO010000004">
    <property type="protein sequence ID" value="NOL49453.1"/>
    <property type="molecule type" value="Genomic_DNA"/>
</dbReference>
<reference evidence="6 7" key="1">
    <citation type="submission" date="2020-05" db="EMBL/GenBank/DDBJ databases">
        <authorList>
            <person name="Niu N."/>
        </authorList>
    </citation>
    <scope>NUCLEOTIDE SEQUENCE [LARGE SCALE GENOMIC DNA]</scope>
    <source>
        <strain evidence="6 7">LMG10982</strain>
    </source>
</reference>
<evidence type="ECO:0000313" key="7">
    <source>
        <dbReference type="Proteomes" id="UP000541421"/>
    </source>
</evidence>
<dbReference type="Pfam" id="PF00877">
    <property type="entry name" value="NLPC_P60"/>
    <property type="match status" value="1"/>
</dbReference>
<dbReference type="Gene3D" id="3.90.1720.10">
    <property type="entry name" value="endopeptidase domain like (from Nostoc punctiforme)"/>
    <property type="match status" value="1"/>
</dbReference>
<organism evidence="6 7">
    <name type="scientific">Pelistega europaea</name>
    <dbReference type="NCBI Taxonomy" id="106147"/>
    <lineage>
        <taxon>Bacteria</taxon>
        <taxon>Pseudomonadati</taxon>
        <taxon>Pseudomonadota</taxon>
        <taxon>Betaproteobacteria</taxon>
        <taxon>Burkholderiales</taxon>
        <taxon>Alcaligenaceae</taxon>
        <taxon>Pelistega</taxon>
    </lineage>
</organism>
<dbReference type="PANTHER" id="PTHR47053:SF1">
    <property type="entry name" value="MUREIN DD-ENDOPEPTIDASE MEPH-RELATED"/>
    <property type="match status" value="1"/>
</dbReference>
<evidence type="ECO:0000256" key="3">
    <source>
        <dbReference type="ARBA" id="ARBA00022801"/>
    </source>
</evidence>
<evidence type="ECO:0000313" key="6">
    <source>
        <dbReference type="EMBL" id="NOL49453.1"/>
    </source>
</evidence>
<evidence type="ECO:0000259" key="5">
    <source>
        <dbReference type="PROSITE" id="PS51935"/>
    </source>
</evidence>
<accession>A0A7Y4P562</accession>
<keyword evidence="2" id="KW-0645">Protease</keyword>